<reference evidence="5" key="1">
    <citation type="submission" date="2016-10" db="EMBL/GenBank/DDBJ databases">
        <authorList>
            <person name="Varghese N."/>
            <person name="Submissions S."/>
        </authorList>
    </citation>
    <scope>NUCLEOTIDE SEQUENCE [LARGE SCALE GENOMIC DNA]</scope>
    <source>
        <strain evidence="5">DSM 28453</strain>
    </source>
</reference>
<evidence type="ECO:0000313" key="5">
    <source>
        <dbReference type="Proteomes" id="UP000198851"/>
    </source>
</evidence>
<dbReference type="RefSeq" id="WP_093319742.1">
    <property type="nucleotide sequence ID" value="NZ_FOSZ01000001.1"/>
</dbReference>
<dbReference type="Gene3D" id="3.30.1450.10">
    <property type="match status" value="1"/>
</dbReference>
<accession>A0A1I4ANL8</accession>
<dbReference type="InterPro" id="IPR007450">
    <property type="entry name" value="BamE_dom"/>
</dbReference>
<evidence type="ECO:0000256" key="1">
    <source>
        <dbReference type="ARBA" id="ARBA00022729"/>
    </source>
</evidence>
<dbReference type="PROSITE" id="PS51257">
    <property type="entry name" value="PROKAR_LIPOPROTEIN"/>
    <property type="match status" value="1"/>
</dbReference>
<sequence length="152" mass="16528">MARGNKAIKYAVLGVLLATSVACTTRYRNHGYVPTASEIDEIALGVDTRDTIADAIGSPTATGMLSDSSYVYVRTKVKHYGPREPEVVERQVVSIDFDTRGVARNIEYYALEDGQAVPLARRITDNGIQSSGFLRQLLANIGNFDPSTITSN</sequence>
<dbReference type="InterPro" id="IPR037873">
    <property type="entry name" value="BamE-like"/>
</dbReference>
<dbReference type="STRING" id="1280847.SAMN04488036_101472"/>
<dbReference type="GO" id="GO:0019867">
    <property type="term" value="C:outer membrane"/>
    <property type="evidence" value="ECO:0007669"/>
    <property type="project" value="InterPro"/>
</dbReference>
<dbReference type="AlphaFoldDB" id="A0A1I4ANL8"/>
<dbReference type="Proteomes" id="UP000198851">
    <property type="component" value="Unassembled WGS sequence"/>
</dbReference>
<proteinExistence type="predicted"/>
<protein>
    <submittedName>
        <fullName evidence="4">Beta-barrel assembly machine subunit BamE</fullName>
    </submittedName>
</protein>
<dbReference type="OrthoDB" id="7203955at2"/>
<gene>
    <name evidence="4" type="ORF">SAMN04488036_101472</name>
</gene>
<keyword evidence="1" id="KW-0732">Signal</keyword>
<evidence type="ECO:0000256" key="2">
    <source>
        <dbReference type="ARBA" id="ARBA00023136"/>
    </source>
</evidence>
<feature type="domain" description="Outer membrane protein assembly factor BamE" evidence="3">
    <location>
        <begin position="31"/>
        <end position="106"/>
    </location>
</feature>
<keyword evidence="2" id="KW-0472">Membrane</keyword>
<organism evidence="4 5">
    <name type="scientific">Shimia haliotis</name>
    <dbReference type="NCBI Taxonomy" id="1280847"/>
    <lineage>
        <taxon>Bacteria</taxon>
        <taxon>Pseudomonadati</taxon>
        <taxon>Pseudomonadota</taxon>
        <taxon>Alphaproteobacteria</taxon>
        <taxon>Rhodobacterales</taxon>
        <taxon>Roseobacteraceae</taxon>
    </lineage>
</organism>
<name>A0A1I4ANL8_9RHOB</name>
<keyword evidence="5" id="KW-1185">Reference proteome</keyword>
<dbReference type="Pfam" id="PF04355">
    <property type="entry name" value="BamE"/>
    <property type="match status" value="1"/>
</dbReference>
<dbReference type="EMBL" id="FOSZ01000001">
    <property type="protein sequence ID" value="SFK57511.1"/>
    <property type="molecule type" value="Genomic_DNA"/>
</dbReference>
<evidence type="ECO:0000313" key="4">
    <source>
        <dbReference type="EMBL" id="SFK57511.1"/>
    </source>
</evidence>
<evidence type="ECO:0000259" key="3">
    <source>
        <dbReference type="Pfam" id="PF04355"/>
    </source>
</evidence>